<sequence>MDKKKTVAPQSSSSSSSSSFDHIFGPRVSSPPSSSTTGLFNSIFPRPSEKRMLGRQMDFASRGGHVKYQSPSERGERSNKKDKKSYHNEETEPPCNLSSSIYYGGQENYSSTTTTTKDTMYCNSTNDDLGLLHIPWDKDWSFRFRVNIWKSTKFRCHFTWCGGRSHYFNIFTVARDDSPLGETPDCRECIWEVGKVSTDEKTPMCRVDGDGVKRYCFGWDDDESSEQ</sequence>
<dbReference type="Pfam" id="PF05938">
    <property type="entry name" value="Self-incomp_S1"/>
    <property type="match status" value="1"/>
</dbReference>
<reference evidence="7 8" key="2">
    <citation type="journal article" date="2018" name="Hortic Res">
        <title>Improved Brassica rapa reference genome by single-molecule sequencing and chromosome conformation capture technologies.</title>
        <authorList>
            <person name="Zhang L."/>
            <person name="Cai X."/>
            <person name="Wu J."/>
            <person name="Liu M."/>
            <person name="Grob S."/>
            <person name="Cheng F."/>
            <person name="Liang J."/>
            <person name="Cai C."/>
            <person name="Liu Z."/>
            <person name="Liu B."/>
            <person name="Wang F."/>
            <person name="Li S."/>
            <person name="Liu F."/>
            <person name="Li X."/>
            <person name="Cheng L."/>
            <person name="Yang W."/>
            <person name="Li M.H."/>
            <person name="Grossniklaus U."/>
            <person name="Zheng H."/>
            <person name="Wang X."/>
        </authorList>
    </citation>
    <scope>NUCLEOTIDE SEQUENCE [LARGE SCALE GENOMIC DNA]</scope>
    <source>
        <strain evidence="7 8">cv. Chiifu-401-42</strain>
    </source>
</reference>
<comment type="subcellular location">
    <subcellularLocation>
        <location evidence="1">Secreted</location>
    </subcellularLocation>
</comment>
<evidence type="ECO:0000256" key="2">
    <source>
        <dbReference type="ARBA" id="ARBA00005581"/>
    </source>
</evidence>
<evidence type="ECO:0000256" key="4">
    <source>
        <dbReference type="ARBA" id="ARBA00022525"/>
    </source>
</evidence>
<keyword evidence="3" id="KW-0713">Self-incompatibility</keyword>
<keyword evidence="5" id="KW-0732">Signal</keyword>
<dbReference type="PANTHER" id="PTHR33738">
    <property type="entry name" value="EMB|CAB82975.1"/>
    <property type="match status" value="1"/>
</dbReference>
<dbReference type="InterPro" id="IPR010264">
    <property type="entry name" value="Self-incomp_S1"/>
</dbReference>
<dbReference type="GO" id="GO:0060320">
    <property type="term" value="P:rejection of self pollen"/>
    <property type="evidence" value="ECO:0007669"/>
    <property type="project" value="UniProtKB-KW"/>
</dbReference>
<dbReference type="Gramene" id="Bra007182.1">
    <property type="protein sequence ID" value="Bra007182.1-P"/>
    <property type="gene ID" value="Bra007182"/>
</dbReference>
<dbReference type="PANTHER" id="PTHR33738:SF21">
    <property type="entry name" value="TPRXL"/>
    <property type="match status" value="1"/>
</dbReference>
<feature type="compositionally biased region" description="Basic and acidic residues" evidence="6">
    <location>
        <begin position="73"/>
        <end position="90"/>
    </location>
</feature>
<keyword evidence="4" id="KW-0964">Secreted</keyword>
<name>M4CSJ0_BRACM</name>
<comment type="similarity">
    <text evidence="2">Belongs to the plant self-incompatibility (S1) protein family.</text>
</comment>
<feature type="region of interest" description="Disordered" evidence="6">
    <location>
        <begin position="1"/>
        <end position="98"/>
    </location>
</feature>
<proteinExistence type="inferred from homology"/>
<accession>M4CSJ0</accession>
<organism evidence="7 8">
    <name type="scientific">Brassica campestris</name>
    <name type="common">Field mustard</name>
    <dbReference type="NCBI Taxonomy" id="3711"/>
    <lineage>
        <taxon>Eukaryota</taxon>
        <taxon>Viridiplantae</taxon>
        <taxon>Streptophyta</taxon>
        <taxon>Embryophyta</taxon>
        <taxon>Tracheophyta</taxon>
        <taxon>Spermatophyta</taxon>
        <taxon>Magnoliopsida</taxon>
        <taxon>eudicotyledons</taxon>
        <taxon>Gunneridae</taxon>
        <taxon>Pentapetalae</taxon>
        <taxon>rosids</taxon>
        <taxon>malvids</taxon>
        <taxon>Brassicales</taxon>
        <taxon>Brassicaceae</taxon>
        <taxon>Brassiceae</taxon>
        <taxon>Brassica</taxon>
    </lineage>
</organism>
<evidence type="ECO:0000256" key="6">
    <source>
        <dbReference type="SAM" id="MobiDB-lite"/>
    </source>
</evidence>
<dbReference type="Proteomes" id="UP000011750">
    <property type="component" value="Chromosome A09"/>
</dbReference>
<dbReference type="EnsemblPlants" id="Bra007182.1">
    <property type="protein sequence ID" value="Bra007182.1-P"/>
    <property type="gene ID" value="Bra007182"/>
</dbReference>
<evidence type="ECO:0000313" key="7">
    <source>
        <dbReference type="EnsemblPlants" id="Bra007182.1-P"/>
    </source>
</evidence>
<dbReference type="HOGENOM" id="CLU_1221218_0_0_1"/>
<protein>
    <submittedName>
        <fullName evidence="7">Uncharacterized protein</fullName>
    </submittedName>
</protein>
<evidence type="ECO:0000256" key="3">
    <source>
        <dbReference type="ARBA" id="ARBA00022471"/>
    </source>
</evidence>
<dbReference type="STRING" id="51351.M4CSJ0"/>
<dbReference type="InParanoid" id="M4CSJ0"/>
<reference evidence="7" key="3">
    <citation type="submission" date="2023-03" db="UniProtKB">
        <authorList>
            <consortium name="EnsemblPlants"/>
        </authorList>
    </citation>
    <scope>IDENTIFICATION</scope>
    <source>
        <strain evidence="7">cv. Chiifu-401-42</strain>
    </source>
</reference>
<evidence type="ECO:0000256" key="5">
    <source>
        <dbReference type="ARBA" id="ARBA00022729"/>
    </source>
</evidence>
<evidence type="ECO:0000256" key="1">
    <source>
        <dbReference type="ARBA" id="ARBA00004613"/>
    </source>
</evidence>
<evidence type="ECO:0000313" key="8">
    <source>
        <dbReference type="Proteomes" id="UP000011750"/>
    </source>
</evidence>
<dbReference type="GO" id="GO:0005576">
    <property type="term" value="C:extracellular region"/>
    <property type="evidence" value="ECO:0007669"/>
    <property type="project" value="UniProtKB-SubCell"/>
</dbReference>
<keyword evidence="8" id="KW-1185">Reference proteome</keyword>
<reference evidence="7 8" key="1">
    <citation type="journal article" date="2011" name="Nat. Genet.">
        <title>The genome of the mesopolyploid crop species Brassica rapa.</title>
        <authorList>
            <consortium name="Brassica rapa Genome Sequencing Project Consortium"/>
            <person name="Wang X."/>
            <person name="Wang H."/>
            <person name="Wang J."/>
            <person name="Sun R."/>
            <person name="Wu J."/>
            <person name="Liu S."/>
            <person name="Bai Y."/>
            <person name="Mun J.H."/>
            <person name="Bancroft I."/>
            <person name="Cheng F."/>
            <person name="Huang S."/>
            <person name="Li X."/>
            <person name="Hua W."/>
            <person name="Wang J."/>
            <person name="Wang X."/>
            <person name="Freeling M."/>
            <person name="Pires J.C."/>
            <person name="Paterson A.H."/>
            <person name="Chalhoub B."/>
            <person name="Wang B."/>
            <person name="Hayward A."/>
            <person name="Sharpe A.G."/>
            <person name="Park B.S."/>
            <person name="Weisshaar B."/>
            <person name="Liu B."/>
            <person name="Li B."/>
            <person name="Liu B."/>
            <person name="Tong C."/>
            <person name="Song C."/>
            <person name="Duran C."/>
            <person name="Peng C."/>
            <person name="Geng C."/>
            <person name="Koh C."/>
            <person name="Lin C."/>
            <person name="Edwards D."/>
            <person name="Mu D."/>
            <person name="Shen D."/>
            <person name="Soumpourou E."/>
            <person name="Li F."/>
            <person name="Fraser F."/>
            <person name="Conant G."/>
            <person name="Lassalle G."/>
            <person name="King G.J."/>
            <person name="Bonnema G."/>
            <person name="Tang H."/>
            <person name="Wang H."/>
            <person name="Belcram H."/>
            <person name="Zhou H."/>
            <person name="Hirakawa H."/>
            <person name="Abe H."/>
            <person name="Guo H."/>
            <person name="Wang H."/>
            <person name="Jin H."/>
            <person name="Parkin I.A."/>
            <person name="Batley J."/>
            <person name="Kim J.S."/>
            <person name="Just J."/>
            <person name="Li J."/>
            <person name="Xu J."/>
            <person name="Deng J."/>
            <person name="Kim J.A."/>
            <person name="Li J."/>
            <person name="Yu J."/>
            <person name="Meng J."/>
            <person name="Wang J."/>
            <person name="Min J."/>
            <person name="Poulain J."/>
            <person name="Wang J."/>
            <person name="Hatakeyama K."/>
            <person name="Wu K."/>
            <person name="Wang L."/>
            <person name="Fang L."/>
            <person name="Trick M."/>
            <person name="Links M.G."/>
            <person name="Zhao M."/>
            <person name="Jin M."/>
            <person name="Ramchiary N."/>
            <person name="Drou N."/>
            <person name="Berkman P.J."/>
            <person name="Cai Q."/>
            <person name="Huang Q."/>
            <person name="Li R."/>
            <person name="Tabata S."/>
            <person name="Cheng S."/>
            <person name="Zhang S."/>
            <person name="Zhang S."/>
            <person name="Huang S."/>
            <person name="Sato S."/>
            <person name="Sun S."/>
            <person name="Kwon S.J."/>
            <person name="Choi S.R."/>
            <person name="Lee T.H."/>
            <person name="Fan W."/>
            <person name="Zhao X."/>
            <person name="Tan X."/>
            <person name="Xu X."/>
            <person name="Wang Y."/>
            <person name="Qiu Y."/>
            <person name="Yin Y."/>
            <person name="Li Y."/>
            <person name="Du Y."/>
            <person name="Liao Y."/>
            <person name="Lim Y."/>
            <person name="Narusaka Y."/>
            <person name="Wang Y."/>
            <person name="Wang Z."/>
            <person name="Li Z."/>
            <person name="Wang Z."/>
            <person name="Xiong Z."/>
            <person name="Zhang Z."/>
        </authorList>
    </citation>
    <scope>NUCLEOTIDE SEQUENCE [LARGE SCALE GENOMIC DNA]</scope>
    <source>
        <strain evidence="7 8">cv. Chiifu-401-42</strain>
    </source>
</reference>
<dbReference type="AlphaFoldDB" id="M4CSJ0"/>